<reference evidence="1" key="1">
    <citation type="submission" date="2020-03" db="EMBL/GenBank/DDBJ databases">
        <authorList>
            <person name="Weist P."/>
        </authorList>
    </citation>
    <scope>NUCLEOTIDE SEQUENCE</scope>
</reference>
<name>A0A9N7TK64_PLEPL</name>
<keyword evidence="2" id="KW-1185">Reference proteome</keyword>
<gene>
    <name evidence="1" type="ORF">PLEPLA_LOCUS2126</name>
</gene>
<dbReference type="EMBL" id="CADEAL010000104">
    <property type="protein sequence ID" value="CAB1414417.1"/>
    <property type="molecule type" value="Genomic_DNA"/>
</dbReference>
<accession>A0A9N7TK64</accession>
<dbReference type="AlphaFoldDB" id="A0A9N7TK64"/>
<organism evidence="1 2">
    <name type="scientific">Pleuronectes platessa</name>
    <name type="common">European plaice</name>
    <dbReference type="NCBI Taxonomy" id="8262"/>
    <lineage>
        <taxon>Eukaryota</taxon>
        <taxon>Metazoa</taxon>
        <taxon>Chordata</taxon>
        <taxon>Craniata</taxon>
        <taxon>Vertebrata</taxon>
        <taxon>Euteleostomi</taxon>
        <taxon>Actinopterygii</taxon>
        <taxon>Neopterygii</taxon>
        <taxon>Teleostei</taxon>
        <taxon>Neoteleostei</taxon>
        <taxon>Acanthomorphata</taxon>
        <taxon>Carangaria</taxon>
        <taxon>Pleuronectiformes</taxon>
        <taxon>Pleuronectoidei</taxon>
        <taxon>Pleuronectidae</taxon>
        <taxon>Pleuronectes</taxon>
    </lineage>
</organism>
<evidence type="ECO:0000313" key="1">
    <source>
        <dbReference type="EMBL" id="CAB1414417.1"/>
    </source>
</evidence>
<sequence>MRASCSSKMSPGCNDKHVCGNISVAVNLVSLDSGVTDDGGAPKQPKQALRCRGSPLVTPSVYRTAQCAGDSDYQQMTVAVPNVDQMAIQGSRMYSCSGGGGGEEQGARKTKE</sequence>
<protein>
    <submittedName>
        <fullName evidence="1">Uncharacterized protein</fullName>
    </submittedName>
</protein>
<evidence type="ECO:0000313" key="2">
    <source>
        <dbReference type="Proteomes" id="UP001153269"/>
    </source>
</evidence>
<comment type="caution">
    <text evidence="1">The sequence shown here is derived from an EMBL/GenBank/DDBJ whole genome shotgun (WGS) entry which is preliminary data.</text>
</comment>
<proteinExistence type="predicted"/>
<dbReference type="Proteomes" id="UP001153269">
    <property type="component" value="Unassembled WGS sequence"/>
</dbReference>